<keyword evidence="3 6" id="KW-1133">Transmembrane helix</keyword>
<feature type="transmembrane region" description="Helical" evidence="6">
    <location>
        <begin position="238"/>
        <end position="264"/>
    </location>
</feature>
<feature type="transmembrane region" description="Helical" evidence="6">
    <location>
        <begin position="312"/>
        <end position="333"/>
    </location>
</feature>
<evidence type="ECO:0000256" key="1">
    <source>
        <dbReference type="ARBA" id="ARBA00004141"/>
    </source>
</evidence>
<evidence type="ECO:0008006" key="9">
    <source>
        <dbReference type="Google" id="ProtNLM"/>
    </source>
</evidence>
<name>A0A9Q8QHU4_9HYPO</name>
<dbReference type="PANTHER" id="PTHR31162:SF3">
    <property type="entry name" value="TRANSPORTER_MALIC ACID TRANSPORT PROTEIN, PUTATIVE-RELATED"/>
    <property type="match status" value="1"/>
</dbReference>
<accession>A0A9Q8QHU4</accession>
<keyword evidence="8" id="KW-1185">Reference proteome</keyword>
<feature type="compositionally biased region" description="Low complexity" evidence="5">
    <location>
        <begin position="35"/>
        <end position="52"/>
    </location>
</feature>
<gene>
    <name evidence="7" type="ORF">JDV02_006158</name>
</gene>
<keyword evidence="4 6" id="KW-0472">Membrane</keyword>
<feature type="transmembrane region" description="Helical" evidence="6">
    <location>
        <begin position="455"/>
        <end position="479"/>
    </location>
</feature>
<dbReference type="Proteomes" id="UP000829364">
    <property type="component" value="Chromosome 5"/>
</dbReference>
<dbReference type="CDD" id="cd09317">
    <property type="entry name" value="TDT_Mae1_like"/>
    <property type="match status" value="1"/>
</dbReference>
<dbReference type="OrthoDB" id="2901184at2759"/>
<evidence type="ECO:0000313" key="8">
    <source>
        <dbReference type="Proteomes" id="UP000829364"/>
    </source>
</evidence>
<dbReference type="InterPro" id="IPR038665">
    <property type="entry name" value="Voltage-dep_anion_channel_sf"/>
</dbReference>
<feature type="transmembrane region" description="Helical" evidence="6">
    <location>
        <begin position="132"/>
        <end position="151"/>
    </location>
</feature>
<evidence type="ECO:0000256" key="3">
    <source>
        <dbReference type="ARBA" id="ARBA00022989"/>
    </source>
</evidence>
<feature type="transmembrane region" description="Helical" evidence="6">
    <location>
        <begin position="163"/>
        <end position="186"/>
    </location>
</feature>
<dbReference type="RefSeq" id="XP_047843504.1">
    <property type="nucleotide sequence ID" value="XM_047987519.1"/>
</dbReference>
<dbReference type="InterPro" id="IPR030185">
    <property type="entry name" value="Mae1"/>
</dbReference>
<comment type="subcellular location">
    <subcellularLocation>
        <location evidence="1">Membrane</location>
        <topology evidence="1">Multi-pass membrane protein</topology>
    </subcellularLocation>
</comment>
<protein>
    <recommendedName>
        <fullName evidence="9">Malic acid transport protein</fullName>
    </recommendedName>
</protein>
<dbReference type="PANTHER" id="PTHR31162">
    <property type="entry name" value="MALIC ACID TRANSPORT PROTEIN-RELATED"/>
    <property type="match status" value="1"/>
</dbReference>
<dbReference type="Gene3D" id="1.50.10.150">
    <property type="entry name" value="Voltage-dependent anion channel"/>
    <property type="match status" value="1"/>
</dbReference>
<dbReference type="AlphaFoldDB" id="A0A9Q8QHU4"/>
<evidence type="ECO:0000256" key="4">
    <source>
        <dbReference type="ARBA" id="ARBA00023136"/>
    </source>
</evidence>
<proteinExistence type="predicted"/>
<dbReference type="GO" id="GO:0016020">
    <property type="term" value="C:membrane"/>
    <property type="evidence" value="ECO:0007669"/>
    <property type="project" value="UniProtKB-SubCell"/>
</dbReference>
<reference evidence="7" key="1">
    <citation type="submission" date="2021-11" db="EMBL/GenBank/DDBJ databases">
        <title>Purpureocillium_takamizusanense_genome.</title>
        <authorList>
            <person name="Nguyen N.-H."/>
        </authorList>
    </citation>
    <scope>NUCLEOTIDE SEQUENCE</scope>
    <source>
        <strain evidence="7">PT3</strain>
    </source>
</reference>
<feature type="transmembrane region" description="Helical" evidence="6">
    <location>
        <begin position="271"/>
        <end position="292"/>
    </location>
</feature>
<feature type="region of interest" description="Disordered" evidence="5">
    <location>
        <begin position="76"/>
        <end position="110"/>
    </location>
</feature>
<organism evidence="7 8">
    <name type="scientific">Purpureocillium takamizusanense</name>
    <dbReference type="NCBI Taxonomy" id="2060973"/>
    <lineage>
        <taxon>Eukaryota</taxon>
        <taxon>Fungi</taxon>
        <taxon>Dikarya</taxon>
        <taxon>Ascomycota</taxon>
        <taxon>Pezizomycotina</taxon>
        <taxon>Sordariomycetes</taxon>
        <taxon>Hypocreomycetidae</taxon>
        <taxon>Hypocreales</taxon>
        <taxon>Ophiocordycipitaceae</taxon>
        <taxon>Purpureocillium</taxon>
    </lineage>
</organism>
<feature type="transmembrane region" description="Helical" evidence="6">
    <location>
        <begin position="198"/>
        <end position="218"/>
    </location>
</feature>
<feature type="region of interest" description="Disordered" evidence="5">
    <location>
        <begin position="1"/>
        <end position="52"/>
    </location>
</feature>
<dbReference type="InterPro" id="IPR004695">
    <property type="entry name" value="SLAC1/Mae1/Ssu1/TehA"/>
</dbReference>
<evidence type="ECO:0000256" key="5">
    <source>
        <dbReference type="SAM" id="MobiDB-lite"/>
    </source>
</evidence>
<feature type="transmembrane region" description="Helical" evidence="6">
    <location>
        <begin position="384"/>
        <end position="406"/>
    </location>
</feature>
<keyword evidence="2 6" id="KW-0812">Transmembrane</keyword>
<dbReference type="GO" id="GO:0015140">
    <property type="term" value="F:malate transmembrane transporter activity"/>
    <property type="evidence" value="ECO:0007669"/>
    <property type="project" value="InterPro"/>
</dbReference>
<dbReference type="GeneID" id="72068107"/>
<feature type="transmembrane region" description="Helical" evidence="6">
    <location>
        <begin position="345"/>
        <end position="364"/>
    </location>
</feature>
<dbReference type="Pfam" id="PF03595">
    <property type="entry name" value="SLAC1"/>
    <property type="match status" value="1"/>
</dbReference>
<dbReference type="EMBL" id="CP086358">
    <property type="protein sequence ID" value="UNI20023.1"/>
    <property type="molecule type" value="Genomic_DNA"/>
</dbReference>
<evidence type="ECO:0000256" key="6">
    <source>
        <dbReference type="SAM" id="Phobius"/>
    </source>
</evidence>
<feature type="transmembrane region" description="Helical" evidence="6">
    <location>
        <begin position="427"/>
        <end position="449"/>
    </location>
</feature>
<dbReference type="KEGG" id="ptkz:JDV02_006158"/>
<evidence type="ECO:0000256" key="2">
    <source>
        <dbReference type="ARBA" id="ARBA00022692"/>
    </source>
</evidence>
<evidence type="ECO:0000313" key="7">
    <source>
        <dbReference type="EMBL" id="UNI20023.1"/>
    </source>
</evidence>
<sequence>MAATHRAQVVMTHSHRASPAMSPQSTGYESPTEENQPPFFSSPSPAPSFNQSHASAVVASGLAAHGQVSRAPFTLRPPNVVASAPGGQPHPVRDPGRRGPHQSSLNGMVEKTETPLPGARVTLKDRIACYQWTYFTMTMATGGIANVIHSLPYQASWVTGLGVFFVLLNVSLFLLHCVLIAARFYLRPGSFVRSFTDQVESLFIPAFFVSIAIIMINTCEYGVPRAGVWLLRTMEVMFWFYVALSVFASAGIYLVLWSTLIFPVHTMTPTWVFPAYPLLLTAPFASTLIAAAETSSHTLSLNATAVALGAATTQGTGCLIAFMISSAFVYRLMTQKLPRDTQRPGVFMSIGPFGFTAAGIAQLGNQAKQIFPHDFLGSDTAVDIIRVVSILVGLWLWGLAVWFFLVSVGSLWKYARLRSSLPFQMTWWSFVFPNTALVTATQVMGRVFQSKGLRLFGSIMTVALVVVWVGVFVTMINCLRTRKLLWPKSSNSA</sequence>